<keyword evidence="1" id="KW-1133">Transmembrane helix</keyword>
<proteinExistence type="predicted"/>
<accession>A0AAN9N4H5</accession>
<keyword evidence="1" id="KW-0472">Membrane</keyword>
<dbReference type="AlphaFoldDB" id="A0AAN9N4H5"/>
<evidence type="ECO:0000256" key="1">
    <source>
        <dbReference type="SAM" id="Phobius"/>
    </source>
</evidence>
<comment type="caution">
    <text evidence="2">The sequence shown here is derived from an EMBL/GenBank/DDBJ whole genome shotgun (WGS) entry which is preliminary data.</text>
</comment>
<protein>
    <submittedName>
        <fullName evidence="2">Uncharacterized protein</fullName>
    </submittedName>
</protein>
<feature type="transmembrane region" description="Helical" evidence="1">
    <location>
        <begin position="50"/>
        <end position="70"/>
    </location>
</feature>
<evidence type="ECO:0000313" key="2">
    <source>
        <dbReference type="EMBL" id="KAK7363098.1"/>
    </source>
</evidence>
<gene>
    <name evidence="2" type="ORF">VNO77_05227</name>
</gene>
<keyword evidence="1" id="KW-0812">Transmembrane</keyword>
<sequence length="74" mass="8471">MRWLGLSVDVFRQVVQLNLLELKADSVILYVLFVLISHCSLVLADSDLVFSLISSLLYPIGHFFTVYNTIRLIE</sequence>
<keyword evidence="3" id="KW-1185">Reference proteome</keyword>
<evidence type="ECO:0000313" key="3">
    <source>
        <dbReference type="Proteomes" id="UP001367508"/>
    </source>
</evidence>
<organism evidence="2 3">
    <name type="scientific">Canavalia gladiata</name>
    <name type="common">Sword bean</name>
    <name type="synonym">Dolichos gladiatus</name>
    <dbReference type="NCBI Taxonomy" id="3824"/>
    <lineage>
        <taxon>Eukaryota</taxon>
        <taxon>Viridiplantae</taxon>
        <taxon>Streptophyta</taxon>
        <taxon>Embryophyta</taxon>
        <taxon>Tracheophyta</taxon>
        <taxon>Spermatophyta</taxon>
        <taxon>Magnoliopsida</taxon>
        <taxon>eudicotyledons</taxon>
        <taxon>Gunneridae</taxon>
        <taxon>Pentapetalae</taxon>
        <taxon>rosids</taxon>
        <taxon>fabids</taxon>
        <taxon>Fabales</taxon>
        <taxon>Fabaceae</taxon>
        <taxon>Papilionoideae</taxon>
        <taxon>50 kb inversion clade</taxon>
        <taxon>NPAAA clade</taxon>
        <taxon>indigoferoid/millettioid clade</taxon>
        <taxon>Phaseoleae</taxon>
        <taxon>Canavalia</taxon>
    </lineage>
</organism>
<name>A0AAN9N4H5_CANGL</name>
<dbReference type="EMBL" id="JAYMYQ010000001">
    <property type="protein sequence ID" value="KAK7363098.1"/>
    <property type="molecule type" value="Genomic_DNA"/>
</dbReference>
<dbReference type="Proteomes" id="UP001367508">
    <property type="component" value="Unassembled WGS sequence"/>
</dbReference>
<feature type="transmembrane region" description="Helical" evidence="1">
    <location>
        <begin position="27"/>
        <end position="44"/>
    </location>
</feature>
<reference evidence="2 3" key="1">
    <citation type="submission" date="2024-01" db="EMBL/GenBank/DDBJ databases">
        <title>The genomes of 5 underutilized Papilionoideae crops provide insights into root nodulation and disease resistanc.</title>
        <authorList>
            <person name="Jiang F."/>
        </authorList>
    </citation>
    <scope>NUCLEOTIDE SEQUENCE [LARGE SCALE GENOMIC DNA]</scope>
    <source>
        <strain evidence="2">LVBAO_FW01</strain>
        <tissue evidence="2">Leaves</tissue>
    </source>
</reference>